<feature type="domain" description="ABC3 transporter permease C-terminal" evidence="8">
    <location>
        <begin position="694"/>
        <end position="809"/>
    </location>
</feature>
<feature type="domain" description="ABC3 transporter permease C-terminal" evidence="8">
    <location>
        <begin position="246"/>
        <end position="364"/>
    </location>
</feature>
<dbReference type="GO" id="GO:0022857">
    <property type="term" value="F:transmembrane transporter activity"/>
    <property type="evidence" value="ECO:0007669"/>
    <property type="project" value="TreeGrafter"/>
</dbReference>
<evidence type="ECO:0000256" key="3">
    <source>
        <dbReference type="ARBA" id="ARBA00022692"/>
    </source>
</evidence>
<dbReference type="GO" id="GO:0005886">
    <property type="term" value="C:plasma membrane"/>
    <property type="evidence" value="ECO:0007669"/>
    <property type="project" value="UniProtKB-SubCell"/>
</dbReference>
<organism evidence="9 10">
    <name type="scientific">Actinoplanes regularis</name>
    <dbReference type="NCBI Taxonomy" id="52697"/>
    <lineage>
        <taxon>Bacteria</taxon>
        <taxon>Bacillati</taxon>
        <taxon>Actinomycetota</taxon>
        <taxon>Actinomycetes</taxon>
        <taxon>Micromonosporales</taxon>
        <taxon>Micromonosporaceae</taxon>
        <taxon>Actinoplanes</taxon>
    </lineage>
</organism>
<evidence type="ECO:0000256" key="4">
    <source>
        <dbReference type="ARBA" id="ARBA00022989"/>
    </source>
</evidence>
<dbReference type="Pfam" id="PF02687">
    <property type="entry name" value="FtsX"/>
    <property type="match status" value="2"/>
</dbReference>
<keyword evidence="5 7" id="KW-0472">Membrane</keyword>
<evidence type="ECO:0000256" key="5">
    <source>
        <dbReference type="ARBA" id="ARBA00023136"/>
    </source>
</evidence>
<evidence type="ECO:0000313" key="10">
    <source>
        <dbReference type="Proteomes" id="UP000198415"/>
    </source>
</evidence>
<feature type="transmembrane region" description="Helical" evidence="7">
    <location>
        <begin position="341"/>
        <end position="362"/>
    </location>
</feature>
<keyword evidence="10" id="KW-1185">Reference proteome</keyword>
<dbReference type="AlphaFoldDB" id="A0A239BUK1"/>
<comment type="subcellular location">
    <subcellularLocation>
        <location evidence="1">Cell membrane</location>
        <topology evidence="1">Multi-pass membrane protein</topology>
    </subcellularLocation>
</comment>
<evidence type="ECO:0000256" key="1">
    <source>
        <dbReference type="ARBA" id="ARBA00004651"/>
    </source>
</evidence>
<gene>
    <name evidence="9" type="ORF">SAMN06264365_110148</name>
</gene>
<reference evidence="9 10" key="1">
    <citation type="submission" date="2017-06" db="EMBL/GenBank/DDBJ databases">
        <authorList>
            <person name="Kim H.J."/>
            <person name="Triplett B.A."/>
        </authorList>
    </citation>
    <scope>NUCLEOTIDE SEQUENCE [LARGE SCALE GENOMIC DNA]</scope>
    <source>
        <strain evidence="9 10">DSM 43151</strain>
    </source>
</reference>
<protein>
    <submittedName>
        <fullName evidence="9">Putative ABC transport system permease protein</fullName>
    </submittedName>
</protein>
<keyword evidence="2" id="KW-1003">Cell membrane</keyword>
<evidence type="ECO:0000313" key="9">
    <source>
        <dbReference type="EMBL" id="SNS11715.1"/>
    </source>
</evidence>
<comment type="similarity">
    <text evidence="6">Belongs to the ABC-4 integral membrane protein family.</text>
</comment>
<evidence type="ECO:0000256" key="2">
    <source>
        <dbReference type="ARBA" id="ARBA00022475"/>
    </source>
</evidence>
<dbReference type="Proteomes" id="UP000198415">
    <property type="component" value="Unassembled WGS sequence"/>
</dbReference>
<sequence length="818" mass="84130">MLTVTLSCLRARWLTLAGTFIALALGVALTATTGLTLAATLDTPRQRPERLAGAPVVVRGADELRVPSRIGDRVQPLARPRAVPAGAATALARIGPVVADRSFPVHTGTGDLVGHPWSVAGFGGHRIVAGHEPRSPAEIAVAADPALLGRIVEARTPAGRSSYTVAGVLAPVGYERAVFFTDDTAAAIAPRIDNLVVGAAPEAVRAVVGASPEVRVLTGDDRRRADAEPDRARDALVAVNALVGTAGGIAVFVSGFVVASTFAFAIAQRRREIGLLRTAGATPRQIRATVFAEAAVAGVLASATGCALGARGAPWLARLLVDEGLAPGGFAIGDQWWPYQVAFWTGLVIALSGVTAATVRAGRIRPVEALREAAVDTTVMTPGRWIFGAGLLATGLGMSVWRLLSDPGDALHRKTYTTQPMLLITAVALLAPILVGPLTRLITWLPAQLAGATGMLVRENASAGVRRAAAVAAPVLVTVGLAGSLLGTTATIHEAKAAELRSQTAADLIVRADGTGLALDDSGVAAVRSVPGAQVMTSSATTVYTLEEGVALIRAQAEAVDPGTLPALRRLPVRAGSLDDLDDDGIVVTEEWAGHTVGTRVEVWLGDGTARSLRVVAVLATGTGDNSVYVTRRNAGGARPDRLEVSWLPGADTRAGEAAVRALLRPSGARVQTRDQWLAERLPTGGRQTRVGLIVVLGIALVYTAIAVANTMMMAVSDRTRDLAVLRLAGATGRQVLRLVVAEALAVVVVGAALGMIVTVFNLLAVWGALASLSVWVAIVLPWTALAATTAACAAVAVVAAVVPTIGTSRLDGPAVAK</sequence>
<feature type="transmembrane region" description="Helical" evidence="7">
    <location>
        <begin position="468"/>
        <end position="487"/>
    </location>
</feature>
<dbReference type="RefSeq" id="WP_089295698.1">
    <property type="nucleotide sequence ID" value="NZ_BOMU01000062.1"/>
</dbReference>
<evidence type="ECO:0000256" key="6">
    <source>
        <dbReference type="ARBA" id="ARBA00038076"/>
    </source>
</evidence>
<feature type="transmembrane region" description="Helical" evidence="7">
    <location>
        <begin position="421"/>
        <end position="447"/>
    </location>
</feature>
<keyword evidence="4 7" id="KW-1133">Transmembrane helix</keyword>
<evidence type="ECO:0000259" key="8">
    <source>
        <dbReference type="Pfam" id="PF02687"/>
    </source>
</evidence>
<dbReference type="InterPro" id="IPR003838">
    <property type="entry name" value="ABC3_permease_C"/>
</dbReference>
<feature type="transmembrane region" description="Helical" evidence="7">
    <location>
        <begin position="691"/>
        <end position="716"/>
    </location>
</feature>
<dbReference type="PANTHER" id="PTHR30572">
    <property type="entry name" value="MEMBRANE COMPONENT OF TRANSPORTER-RELATED"/>
    <property type="match status" value="1"/>
</dbReference>
<dbReference type="OrthoDB" id="3223244at2"/>
<feature type="transmembrane region" description="Helical" evidence="7">
    <location>
        <begin position="736"/>
        <end position="769"/>
    </location>
</feature>
<dbReference type="PANTHER" id="PTHR30572:SF4">
    <property type="entry name" value="ABC TRANSPORTER PERMEASE YTRF"/>
    <property type="match status" value="1"/>
</dbReference>
<dbReference type="InterPro" id="IPR050250">
    <property type="entry name" value="Macrolide_Exporter_MacB"/>
</dbReference>
<dbReference type="EMBL" id="FZNR01000010">
    <property type="protein sequence ID" value="SNS11715.1"/>
    <property type="molecule type" value="Genomic_DNA"/>
</dbReference>
<feature type="transmembrane region" description="Helical" evidence="7">
    <location>
        <begin position="241"/>
        <end position="267"/>
    </location>
</feature>
<feature type="transmembrane region" description="Helical" evidence="7">
    <location>
        <begin position="775"/>
        <end position="803"/>
    </location>
</feature>
<proteinExistence type="inferred from homology"/>
<feature type="transmembrane region" description="Helical" evidence="7">
    <location>
        <begin position="288"/>
        <end position="310"/>
    </location>
</feature>
<keyword evidence="3 7" id="KW-0812">Transmembrane</keyword>
<name>A0A239BUK1_9ACTN</name>
<evidence type="ECO:0000256" key="7">
    <source>
        <dbReference type="SAM" id="Phobius"/>
    </source>
</evidence>
<accession>A0A239BUK1</accession>
<feature type="transmembrane region" description="Helical" evidence="7">
    <location>
        <begin position="383"/>
        <end position="401"/>
    </location>
</feature>